<name>A0A1Q8TNY7_PRIMG</name>
<evidence type="ECO:0000313" key="2">
    <source>
        <dbReference type="Proteomes" id="UP000253834"/>
    </source>
</evidence>
<sequence>MFNDWKEEIQAHLIKEGYSVREFLGESRSWYYFRVNSIWIGDHIVKVQNGFLGYLKERVSG</sequence>
<accession>A0A1Q8TNY7</accession>
<evidence type="ECO:0000313" key="1">
    <source>
        <dbReference type="EMBL" id="AXI29361.1"/>
    </source>
</evidence>
<proteinExistence type="predicted"/>
<gene>
    <name evidence="1" type="ORF">CIB87_10180</name>
</gene>
<dbReference type="RefSeq" id="WP_025751520.1">
    <property type="nucleotide sequence ID" value="NZ_AZUJ01000007.1"/>
</dbReference>
<accession>A0A0L1M6D2</accession>
<dbReference type="EMBL" id="CP022674">
    <property type="protein sequence ID" value="AXI29361.1"/>
    <property type="molecule type" value="Genomic_DNA"/>
</dbReference>
<protein>
    <submittedName>
        <fullName evidence="1">Uncharacterized protein</fullName>
    </submittedName>
</protein>
<dbReference type="AlphaFoldDB" id="A0A1Q8TNY7"/>
<reference evidence="1 2" key="1">
    <citation type="submission" date="2017-07" db="EMBL/GenBank/DDBJ databases">
        <title>Isolation and development of strain Bacillus megaterium SR7 for enhanced growth and metabolite production under supercritical carbon dioxide.</title>
        <authorList>
            <person name="Freedman A.J.E."/>
            <person name="Peet K.C."/>
            <person name="Boock J.T."/>
            <person name="Penn K."/>
            <person name="Prather K.L.J."/>
            <person name="Thompson J.R."/>
        </authorList>
    </citation>
    <scope>NUCLEOTIDE SEQUENCE [LARGE SCALE GENOMIC DNA]</scope>
    <source>
        <strain evidence="1 2">SR7</strain>
    </source>
</reference>
<dbReference type="Proteomes" id="UP000253834">
    <property type="component" value="Chromosome"/>
</dbReference>
<organism evidence="1 2">
    <name type="scientific">Priestia megaterium</name>
    <name type="common">Bacillus megaterium</name>
    <dbReference type="NCBI Taxonomy" id="1404"/>
    <lineage>
        <taxon>Bacteria</taxon>
        <taxon>Bacillati</taxon>
        <taxon>Bacillota</taxon>
        <taxon>Bacilli</taxon>
        <taxon>Bacillales</taxon>
        <taxon>Bacillaceae</taxon>
        <taxon>Priestia</taxon>
    </lineage>
</organism>